<name>A0ABX8FW95_9ACTN</name>
<sequence>MTVTPIDLFGSFLHLDGDGRVRAERPVFDPGREGWQLMTFHVETDADVHGDHWEIHTAADEVVSCLTGGIRLYLRPERPEADEADEALADEIKLTAGTAVIVPRGRWHRIALDAPSDIMSVTLPRGSRLEKRTGIEA</sequence>
<proteinExistence type="predicted"/>
<evidence type="ECO:0000313" key="1">
    <source>
        <dbReference type="EMBL" id="QWB25463.1"/>
    </source>
</evidence>
<dbReference type="RefSeq" id="WP_215121273.1">
    <property type="nucleotide sequence ID" value="NZ_CP075896.1"/>
</dbReference>
<dbReference type="Proteomes" id="UP000679629">
    <property type="component" value="Chromosome"/>
</dbReference>
<dbReference type="InterPro" id="IPR014710">
    <property type="entry name" value="RmlC-like_jellyroll"/>
</dbReference>
<dbReference type="InterPro" id="IPR011051">
    <property type="entry name" value="RmlC_Cupin_sf"/>
</dbReference>
<organism evidence="1 2">
    <name type="scientific">Streptomyces koelreuteriae</name>
    <dbReference type="NCBI Taxonomy" id="2838015"/>
    <lineage>
        <taxon>Bacteria</taxon>
        <taxon>Bacillati</taxon>
        <taxon>Actinomycetota</taxon>
        <taxon>Actinomycetes</taxon>
        <taxon>Kitasatosporales</taxon>
        <taxon>Streptomycetaceae</taxon>
        <taxon>Streptomyces</taxon>
    </lineage>
</organism>
<dbReference type="SUPFAM" id="SSF51182">
    <property type="entry name" value="RmlC-like cupins"/>
    <property type="match status" value="1"/>
</dbReference>
<evidence type="ECO:0000313" key="2">
    <source>
        <dbReference type="Proteomes" id="UP000679629"/>
    </source>
</evidence>
<protein>
    <submittedName>
        <fullName evidence="1">Cupin</fullName>
    </submittedName>
</protein>
<gene>
    <name evidence="1" type="ORF">KJK29_24460</name>
</gene>
<dbReference type="Gene3D" id="2.60.120.10">
    <property type="entry name" value="Jelly Rolls"/>
    <property type="match status" value="1"/>
</dbReference>
<keyword evidence="2" id="KW-1185">Reference proteome</keyword>
<dbReference type="EMBL" id="CP075896">
    <property type="protein sequence ID" value="QWB25463.1"/>
    <property type="molecule type" value="Genomic_DNA"/>
</dbReference>
<accession>A0ABX8FW95</accession>
<reference evidence="2" key="1">
    <citation type="submission" date="2021-05" db="EMBL/GenBank/DDBJ databases">
        <title>Direct Submission.</title>
        <authorList>
            <person name="Li K."/>
            <person name="Gao J."/>
        </authorList>
    </citation>
    <scope>NUCLEOTIDE SEQUENCE [LARGE SCALE GENOMIC DNA]</scope>
    <source>
        <strain evidence="2">MG62</strain>
    </source>
</reference>